<evidence type="ECO:0000313" key="5">
    <source>
        <dbReference type="Proteomes" id="UP000009071"/>
    </source>
</evidence>
<keyword evidence="5" id="KW-1185">Reference proteome</keyword>
<dbReference type="KEGG" id="dma:DMR_33850"/>
<dbReference type="GO" id="GO:0009306">
    <property type="term" value="P:protein secretion"/>
    <property type="evidence" value="ECO:0007669"/>
    <property type="project" value="InterPro"/>
</dbReference>
<evidence type="ECO:0000256" key="1">
    <source>
        <dbReference type="RuleBase" id="RU004003"/>
    </source>
</evidence>
<proteinExistence type="inferred from homology"/>
<feature type="domain" description="Pilus formation protein N-terminal" evidence="3">
    <location>
        <begin position="42"/>
        <end position="111"/>
    </location>
</feature>
<name>C4XKD6_SOLM1</name>
<dbReference type="RefSeq" id="WP_015862025.1">
    <property type="nucleotide sequence ID" value="NC_012796.1"/>
</dbReference>
<gene>
    <name evidence="4" type="ordered locus">DMR_33850</name>
</gene>
<dbReference type="Pfam" id="PF13629">
    <property type="entry name" value="T2SS-T3SS_pil_N"/>
    <property type="match status" value="1"/>
</dbReference>
<reference evidence="4 5" key="1">
    <citation type="journal article" date="2009" name="Genome Res.">
        <title>Whole genome sequence of Desulfovibrio magneticus strain RS-1 revealed common gene clusters in magnetotactic bacteria.</title>
        <authorList>
            <person name="Nakazawa H."/>
            <person name="Arakaki A."/>
            <person name="Narita-Yamada S."/>
            <person name="Yashiro I."/>
            <person name="Jinno K."/>
            <person name="Aoki N."/>
            <person name="Tsuruyama A."/>
            <person name="Okamura Y."/>
            <person name="Tanikawa S."/>
            <person name="Fujita N."/>
            <person name="Takeyama H."/>
            <person name="Matsunaga T."/>
        </authorList>
    </citation>
    <scope>NUCLEOTIDE SEQUENCE [LARGE SCALE GENOMIC DNA]</scope>
    <source>
        <strain evidence="5">ATCC 700980 / DSM 13731 / RS-1</strain>
    </source>
</reference>
<protein>
    <submittedName>
        <fullName evidence="4">Bacterial type II and III secretion system protein family protein</fullName>
    </submittedName>
</protein>
<dbReference type="Proteomes" id="UP000009071">
    <property type="component" value="Chromosome"/>
</dbReference>
<dbReference type="InterPro" id="IPR004846">
    <property type="entry name" value="T2SS/T3SS_dom"/>
</dbReference>
<evidence type="ECO:0000313" key="4">
    <source>
        <dbReference type="EMBL" id="BAH76876.1"/>
    </source>
</evidence>
<dbReference type="eggNOG" id="COG4964">
    <property type="taxonomic scope" value="Bacteria"/>
</dbReference>
<dbReference type="Pfam" id="PF00263">
    <property type="entry name" value="Secretin"/>
    <property type="match status" value="1"/>
</dbReference>
<dbReference type="InterPro" id="IPR050810">
    <property type="entry name" value="Bact_Secretion_Sys_Channel"/>
</dbReference>
<dbReference type="PRINTS" id="PR00811">
    <property type="entry name" value="BCTERIALGSPD"/>
</dbReference>
<evidence type="ECO:0000259" key="3">
    <source>
        <dbReference type="Pfam" id="PF13629"/>
    </source>
</evidence>
<dbReference type="InterPro" id="IPR032789">
    <property type="entry name" value="T2SS-T3SS_pil_N"/>
</dbReference>
<dbReference type="STRING" id="573370.DMR_33850"/>
<dbReference type="EMBL" id="AP010904">
    <property type="protein sequence ID" value="BAH76876.1"/>
    <property type="molecule type" value="Genomic_DNA"/>
</dbReference>
<dbReference type="InterPro" id="IPR001775">
    <property type="entry name" value="GspD/PilQ"/>
</dbReference>
<comment type="similarity">
    <text evidence="1">Belongs to the bacterial secretin family.</text>
</comment>
<accession>C4XKD6</accession>
<dbReference type="PANTHER" id="PTHR30332">
    <property type="entry name" value="PROBABLE GENERAL SECRETION PATHWAY PROTEIN D"/>
    <property type="match status" value="1"/>
</dbReference>
<dbReference type="PANTHER" id="PTHR30332:SF17">
    <property type="entry name" value="TYPE IV PILIATION SYSTEM PROTEIN DR_0774-RELATED"/>
    <property type="match status" value="1"/>
</dbReference>
<organism evidence="4 5">
    <name type="scientific">Solidesulfovibrio magneticus (strain ATCC 700980 / DSM 13731 / RS-1)</name>
    <name type="common">Desulfovibrio magneticus</name>
    <dbReference type="NCBI Taxonomy" id="573370"/>
    <lineage>
        <taxon>Bacteria</taxon>
        <taxon>Pseudomonadati</taxon>
        <taxon>Thermodesulfobacteriota</taxon>
        <taxon>Desulfovibrionia</taxon>
        <taxon>Desulfovibrionales</taxon>
        <taxon>Desulfovibrionaceae</taxon>
        <taxon>Solidesulfovibrio</taxon>
    </lineage>
</organism>
<dbReference type="GO" id="GO:0015627">
    <property type="term" value="C:type II protein secretion system complex"/>
    <property type="evidence" value="ECO:0007669"/>
    <property type="project" value="TreeGrafter"/>
</dbReference>
<evidence type="ECO:0000259" key="2">
    <source>
        <dbReference type="Pfam" id="PF00263"/>
    </source>
</evidence>
<dbReference type="AlphaFoldDB" id="C4XKD6"/>
<feature type="domain" description="Type II/III secretion system secretin-like" evidence="2">
    <location>
        <begin position="301"/>
        <end position="460"/>
    </location>
</feature>
<sequence length="528" mass="56249">MPSRNCLPRLWARALAIALSLVLAAPAQIVWGGVAPVAVRAAPRLALTIGKSVILQSDADIARVSVAQPDVADFVLLSPRQIYVTGRAPGITNLTLWDKGDKIRAVYDLDVAPDASRLKKMLHDVMPGETGIEVLASQDSIALSGTVRDAESLKKALSLAEVYAPKKVLNLLSVSGVQQVMLEVRVAEMSKSVVNRMGINLNAVGDGNFGYTLLGGLSTLADTVFNIDNVQNAYKYSTIKFNGSDGSSSTESATIQTRFREFNQPEQSKTVGLSQGTAAMRFSTNWGGAGNTTMTAVLDLLKQNGLVKILAEPNLVCLNGQSAKFLAGGEIPVPVPSGLGTTSIEWKEFGVGLKFTPTVAGEVISLQVNPEVSDLDYTRAIKLDSFEIPAVLTRRASTSVELKNGQTFAIAGLLKEEGRESVDKYPWIGDIPVLGNLFKSSSYQKDQSELVILITAHLVKPLNKKDMILPTDGVHEPDDLEFFLGIKRPQAAAGAPGGAITRTGAEIDGDFGHAVPLAAARPTEPKGY</sequence>
<dbReference type="HOGENOM" id="CLU_017952_2_0_7"/>
<dbReference type="PRINTS" id="PR01032">
    <property type="entry name" value="PHAGEIV"/>
</dbReference>
<dbReference type="OrthoDB" id="9775455at2"/>